<evidence type="ECO:0000313" key="2">
    <source>
        <dbReference type="Proteomes" id="UP001236652"/>
    </source>
</evidence>
<dbReference type="RefSeq" id="WP_231416790.1">
    <property type="nucleotide sequence ID" value="NZ_CP126446.1"/>
</dbReference>
<evidence type="ECO:0008006" key="3">
    <source>
        <dbReference type="Google" id="ProtNLM"/>
    </source>
</evidence>
<evidence type="ECO:0000313" key="1">
    <source>
        <dbReference type="EMBL" id="WIF96517.1"/>
    </source>
</evidence>
<sequence>MFRNVKGSITLEAAMILPFFLLFVVFLATLIRISIAEIGLEESVSSTTQTIATHAYPATYVTETPASIIDDRIKGATMDLISLENVEKWSGKSLSDFGVGETGLNVIEQLSQGAIESSVQESFRENVPGSFFNPDDIKATVELPADIKGMVSITAEYKLDIVLPFVDRTIILKKRATERLWTGG</sequence>
<proteinExistence type="predicted"/>
<name>A0ABY8USP7_9BACI</name>
<dbReference type="Proteomes" id="UP001236652">
    <property type="component" value="Chromosome"/>
</dbReference>
<protein>
    <recommendedName>
        <fullName evidence="3">TadE-like protein</fullName>
    </recommendedName>
</protein>
<keyword evidence="2" id="KW-1185">Reference proteome</keyword>
<dbReference type="EMBL" id="CP126446">
    <property type="protein sequence ID" value="WIF96517.1"/>
    <property type="molecule type" value="Genomic_DNA"/>
</dbReference>
<accession>A0ABY8USP7</accession>
<gene>
    <name evidence="1" type="ORF">QNI29_12225</name>
</gene>
<organism evidence="1 2">
    <name type="scientific">Pontibacillus chungwhensis</name>
    <dbReference type="NCBI Taxonomy" id="265426"/>
    <lineage>
        <taxon>Bacteria</taxon>
        <taxon>Bacillati</taxon>
        <taxon>Bacillota</taxon>
        <taxon>Bacilli</taxon>
        <taxon>Bacillales</taxon>
        <taxon>Bacillaceae</taxon>
        <taxon>Pontibacillus</taxon>
    </lineage>
</organism>
<reference evidence="1 2" key="1">
    <citation type="submission" date="2023-05" db="EMBL/GenBank/DDBJ databases">
        <title>Comparative genomics reveals the evidence of polycyclic aromatic hydrocarbons degradation in moderately halophilic genus Pontibacillus.</title>
        <authorList>
            <person name="Yang H."/>
            <person name="Qian Z."/>
        </authorList>
    </citation>
    <scope>NUCLEOTIDE SEQUENCE [LARGE SCALE GENOMIC DNA]</scope>
    <source>
        <strain evidence="2">HN14</strain>
    </source>
</reference>